<accession>A0A074RLT8</accession>
<comment type="caution">
    <text evidence="1">The sequence shown here is derived from an EMBL/GenBank/DDBJ whole genome shotgun (WGS) entry which is preliminary data.</text>
</comment>
<gene>
    <name evidence="1" type="ORF">V565_207200</name>
</gene>
<dbReference type="OrthoDB" id="3134799at2759"/>
<dbReference type="Proteomes" id="UP000027456">
    <property type="component" value="Unassembled WGS sequence"/>
</dbReference>
<organism evidence="1 2">
    <name type="scientific">Rhizoctonia solani 123E</name>
    <dbReference type="NCBI Taxonomy" id="1423351"/>
    <lineage>
        <taxon>Eukaryota</taxon>
        <taxon>Fungi</taxon>
        <taxon>Dikarya</taxon>
        <taxon>Basidiomycota</taxon>
        <taxon>Agaricomycotina</taxon>
        <taxon>Agaricomycetes</taxon>
        <taxon>Cantharellales</taxon>
        <taxon>Ceratobasidiaceae</taxon>
        <taxon>Rhizoctonia</taxon>
    </lineage>
</organism>
<dbReference type="HOGENOM" id="CLU_1038925_0_0_1"/>
<protein>
    <submittedName>
        <fullName evidence="1">Uncharacterized protein</fullName>
    </submittedName>
</protein>
<dbReference type="EMBL" id="AZST01001178">
    <property type="protein sequence ID" value="KEP46290.1"/>
    <property type="molecule type" value="Genomic_DNA"/>
</dbReference>
<reference evidence="1 2" key="1">
    <citation type="submission" date="2013-12" db="EMBL/GenBank/DDBJ databases">
        <authorList>
            <person name="Cubeta M."/>
            <person name="Pakala S."/>
            <person name="Fedorova N."/>
            <person name="Thomas E."/>
            <person name="Dean R."/>
            <person name="Jabaji S."/>
            <person name="Neate S."/>
            <person name="Toda T."/>
            <person name="Tavantzis S."/>
            <person name="Vilgalys R."/>
            <person name="Bharathan N."/>
            <person name="Pakala S."/>
            <person name="Losada L.S."/>
            <person name="Zafar N."/>
            <person name="Nierman W."/>
        </authorList>
    </citation>
    <scope>NUCLEOTIDE SEQUENCE [LARGE SCALE GENOMIC DNA]</scope>
    <source>
        <strain evidence="1 2">123E</strain>
    </source>
</reference>
<proteinExistence type="predicted"/>
<evidence type="ECO:0000313" key="1">
    <source>
        <dbReference type="EMBL" id="KEP46290.1"/>
    </source>
</evidence>
<evidence type="ECO:0000313" key="2">
    <source>
        <dbReference type="Proteomes" id="UP000027456"/>
    </source>
</evidence>
<name>A0A074RLT8_9AGAM</name>
<dbReference type="AlphaFoldDB" id="A0A074RLT8"/>
<keyword evidence="2" id="KW-1185">Reference proteome</keyword>
<sequence>MEVLVPSNLLFTLEKKTYYDATGADSLLVYYYQIALALIHGSHYTRRPSLPTELVLHIFYFAQLVSPRPSQSLSTRYTCARPVPPPLHHGFFRLARLPLCKAPLVRTPQLEFFGTKEVEKIDISVKYVGDDRLVTTSRWSDFFLRIVRGNNNEPCTRPNGLEFSWPCFESTSPVSCPEGGRRVIDRHDDVWRYLLPGDQLEVAVQTYAGESQVDKFDAVVRVFKRWEPALRTLGRL</sequence>